<evidence type="ECO:0000256" key="1">
    <source>
        <dbReference type="ARBA" id="ARBA00023015"/>
    </source>
</evidence>
<evidence type="ECO:0000256" key="2">
    <source>
        <dbReference type="ARBA" id="ARBA00023125"/>
    </source>
</evidence>
<keyword evidence="2" id="KW-0238">DNA-binding</keyword>
<dbReference type="InterPro" id="IPR002577">
    <property type="entry name" value="HTH_HxlR"/>
</dbReference>
<gene>
    <name evidence="5" type="ORF">EI42_01784</name>
</gene>
<reference evidence="5 6" key="1">
    <citation type="submission" date="2018-06" db="EMBL/GenBank/DDBJ databases">
        <title>Genomic Encyclopedia of Archaeal and Bacterial Type Strains, Phase II (KMG-II): from individual species to whole genera.</title>
        <authorList>
            <person name="Goeker M."/>
        </authorList>
    </citation>
    <scope>NUCLEOTIDE SEQUENCE [LARGE SCALE GENOMIC DNA]</scope>
    <source>
        <strain evidence="5 6">ATCC BAA-1881</strain>
    </source>
</reference>
<dbReference type="Proteomes" id="UP000248806">
    <property type="component" value="Unassembled WGS sequence"/>
</dbReference>
<evidence type="ECO:0000313" key="6">
    <source>
        <dbReference type="Proteomes" id="UP000248806"/>
    </source>
</evidence>
<keyword evidence="6" id="KW-1185">Reference proteome</keyword>
<dbReference type="OrthoDB" id="9791143at2"/>
<evidence type="ECO:0000313" key="5">
    <source>
        <dbReference type="EMBL" id="PZW32692.1"/>
    </source>
</evidence>
<dbReference type="InterPro" id="IPR036390">
    <property type="entry name" value="WH_DNA-bd_sf"/>
</dbReference>
<dbReference type="InterPro" id="IPR036388">
    <property type="entry name" value="WH-like_DNA-bd_sf"/>
</dbReference>
<organism evidence="5 6">
    <name type="scientific">Thermosporothrix hazakensis</name>
    <dbReference type="NCBI Taxonomy" id="644383"/>
    <lineage>
        <taxon>Bacteria</taxon>
        <taxon>Bacillati</taxon>
        <taxon>Chloroflexota</taxon>
        <taxon>Ktedonobacteria</taxon>
        <taxon>Ktedonobacterales</taxon>
        <taxon>Thermosporotrichaceae</taxon>
        <taxon>Thermosporothrix</taxon>
    </lineage>
</organism>
<accession>A0A326UA68</accession>
<protein>
    <submittedName>
        <fullName evidence="5">HxlR family transcriptional regulator</fullName>
    </submittedName>
</protein>
<name>A0A326UA68_THEHA</name>
<evidence type="ECO:0000256" key="3">
    <source>
        <dbReference type="ARBA" id="ARBA00023163"/>
    </source>
</evidence>
<dbReference type="PANTHER" id="PTHR33204">
    <property type="entry name" value="TRANSCRIPTIONAL REGULATOR, MARR FAMILY"/>
    <property type="match status" value="1"/>
</dbReference>
<dbReference type="GO" id="GO:0003677">
    <property type="term" value="F:DNA binding"/>
    <property type="evidence" value="ECO:0007669"/>
    <property type="project" value="UniProtKB-KW"/>
</dbReference>
<dbReference type="Gene3D" id="1.10.10.10">
    <property type="entry name" value="Winged helix-like DNA-binding domain superfamily/Winged helix DNA-binding domain"/>
    <property type="match status" value="1"/>
</dbReference>
<keyword evidence="3" id="KW-0804">Transcription</keyword>
<dbReference type="RefSeq" id="WP_111320972.1">
    <property type="nucleotide sequence ID" value="NZ_BIFX01000002.1"/>
</dbReference>
<dbReference type="SUPFAM" id="SSF46785">
    <property type="entry name" value="Winged helix' DNA-binding domain"/>
    <property type="match status" value="1"/>
</dbReference>
<sequence length="135" mass="15573">MGLDQLTTESNLEHLDPIAGTRQGLELVSDKWTVLVIFALKQEKRRLSDLQRQIEGITQKVLIQTLRKLECYGLVKRTVYPVIPPKVEYSLTPLGETLLEPLYAICRWTDEHWQQMQAAAQHFHAKQANRGLPLR</sequence>
<dbReference type="PANTHER" id="PTHR33204:SF18">
    <property type="entry name" value="TRANSCRIPTIONAL REGULATORY PROTEIN"/>
    <property type="match status" value="1"/>
</dbReference>
<feature type="domain" description="HTH hxlR-type" evidence="4">
    <location>
        <begin position="16"/>
        <end position="117"/>
    </location>
</feature>
<dbReference type="EMBL" id="QKUF01000004">
    <property type="protein sequence ID" value="PZW32692.1"/>
    <property type="molecule type" value="Genomic_DNA"/>
</dbReference>
<dbReference type="AlphaFoldDB" id="A0A326UA68"/>
<dbReference type="PROSITE" id="PS51118">
    <property type="entry name" value="HTH_HXLR"/>
    <property type="match status" value="1"/>
</dbReference>
<proteinExistence type="predicted"/>
<keyword evidence="1" id="KW-0805">Transcription regulation</keyword>
<evidence type="ECO:0000259" key="4">
    <source>
        <dbReference type="PROSITE" id="PS51118"/>
    </source>
</evidence>
<comment type="caution">
    <text evidence="5">The sequence shown here is derived from an EMBL/GenBank/DDBJ whole genome shotgun (WGS) entry which is preliminary data.</text>
</comment>
<dbReference type="Pfam" id="PF01638">
    <property type="entry name" value="HxlR"/>
    <property type="match status" value="1"/>
</dbReference>